<dbReference type="Proteomes" id="UP001596413">
    <property type="component" value="Unassembled WGS sequence"/>
</dbReference>
<sequence length="175" mass="19515">MISPFSWHSTPAEERRALPCDSLLPAATVRAHRAVTVAAPRAIVFRWLCQLRTAPYSYDLLDNLGRRSPRTLTPGLDELERGQRFMGSFTLDSFERDRHLTLAADRVAVTYAVDDTIDEQGRTATRLLVRVSARVPAARVLGPVLALGDLLMMRKQLLVLKGLAERTPRPASPWA</sequence>
<name>A0ABW2G8B0_9ACTN</name>
<dbReference type="Gene3D" id="3.30.530.20">
    <property type="match status" value="1"/>
</dbReference>
<gene>
    <name evidence="1" type="ORF">ACFQLX_02120</name>
</gene>
<protein>
    <recommendedName>
        <fullName evidence="3">Polyketide cyclase / dehydrase and lipid transport</fullName>
    </recommendedName>
</protein>
<dbReference type="RefSeq" id="WP_386411182.1">
    <property type="nucleotide sequence ID" value="NZ_JBHSZO010000002.1"/>
</dbReference>
<dbReference type="InterPro" id="IPR023393">
    <property type="entry name" value="START-like_dom_sf"/>
</dbReference>
<dbReference type="EMBL" id="JBHSZO010000002">
    <property type="protein sequence ID" value="MFC7216973.1"/>
    <property type="molecule type" value="Genomic_DNA"/>
</dbReference>
<reference evidence="2" key="1">
    <citation type="journal article" date="2019" name="Int. J. Syst. Evol. Microbiol.">
        <title>The Global Catalogue of Microorganisms (GCM) 10K type strain sequencing project: providing services to taxonomists for standard genome sequencing and annotation.</title>
        <authorList>
            <consortium name="The Broad Institute Genomics Platform"/>
            <consortium name="The Broad Institute Genome Sequencing Center for Infectious Disease"/>
            <person name="Wu L."/>
            <person name="Ma J."/>
        </authorList>
    </citation>
    <scope>NUCLEOTIDE SEQUENCE [LARGE SCALE GENOMIC DNA]</scope>
    <source>
        <strain evidence="2">CGMCC 1.13681</strain>
    </source>
</reference>
<accession>A0ABW2G8B0</accession>
<proteinExistence type="predicted"/>
<evidence type="ECO:0000313" key="1">
    <source>
        <dbReference type="EMBL" id="MFC7216973.1"/>
    </source>
</evidence>
<organism evidence="1 2">
    <name type="scientific">Streptomyces polyrhachis</name>
    <dbReference type="NCBI Taxonomy" id="1282885"/>
    <lineage>
        <taxon>Bacteria</taxon>
        <taxon>Bacillati</taxon>
        <taxon>Actinomycetota</taxon>
        <taxon>Actinomycetes</taxon>
        <taxon>Kitasatosporales</taxon>
        <taxon>Streptomycetaceae</taxon>
        <taxon>Streptomyces</taxon>
    </lineage>
</organism>
<evidence type="ECO:0000313" key="2">
    <source>
        <dbReference type="Proteomes" id="UP001596413"/>
    </source>
</evidence>
<comment type="caution">
    <text evidence="1">The sequence shown here is derived from an EMBL/GenBank/DDBJ whole genome shotgun (WGS) entry which is preliminary data.</text>
</comment>
<keyword evidence="2" id="KW-1185">Reference proteome</keyword>
<evidence type="ECO:0008006" key="3">
    <source>
        <dbReference type="Google" id="ProtNLM"/>
    </source>
</evidence>